<dbReference type="InterPro" id="IPR014710">
    <property type="entry name" value="RmlC-like_jellyroll"/>
</dbReference>
<comment type="caution">
    <text evidence="1">The sequence shown here is derived from an EMBL/GenBank/DDBJ whole genome shotgun (WGS) entry which is preliminary data.</text>
</comment>
<dbReference type="Proteomes" id="UP001597083">
    <property type="component" value="Unassembled WGS sequence"/>
</dbReference>
<reference evidence="2" key="1">
    <citation type="journal article" date="2019" name="Int. J. Syst. Evol. Microbiol.">
        <title>The Global Catalogue of Microorganisms (GCM) 10K type strain sequencing project: providing services to taxonomists for standard genome sequencing and annotation.</title>
        <authorList>
            <consortium name="The Broad Institute Genomics Platform"/>
            <consortium name="The Broad Institute Genome Sequencing Center for Infectious Disease"/>
            <person name="Wu L."/>
            <person name="Ma J."/>
        </authorList>
    </citation>
    <scope>NUCLEOTIDE SEQUENCE [LARGE SCALE GENOMIC DNA]</scope>
    <source>
        <strain evidence="2">JCM 31696</strain>
    </source>
</reference>
<dbReference type="Gene3D" id="2.60.120.10">
    <property type="entry name" value="Jelly Rolls"/>
    <property type="match status" value="1"/>
</dbReference>
<sequence>MTDMTEGLLLKPSAGAGVQAMTLKVGADASAVWSVFESDVAPAFDVGAHLHRNAEEVFYVLDGELDLLAFHPSSDTTGDTTGDWRVWCSESGAEVLRGGPEASCTSRRTART</sequence>
<evidence type="ECO:0000313" key="2">
    <source>
        <dbReference type="Proteomes" id="UP001597083"/>
    </source>
</evidence>
<organism evidence="1 2">
    <name type="scientific">Actinomadura adrarensis</name>
    <dbReference type="NCBI Taxonomy" id="1819600"/>
    <lineage>
        <taxon>Bacteria</taxon>
        <taxon>Bacillati</taxon>
        <taxon>Actinomycetota</taxon>
        <taxon>Actinomycetes</taxon>
        <taxon>Streptosporangiales</taxon>
        <taxon>Thermomonosporaceae</taxon>
        <taxon>Actinomadura</taxon>
    </lineage>
</organism>
<keyword evidence="2" id="KW-1185">Reference proteome</keyword>
<gene>
    <name evidence="1" type="ORF">ACFQ07_00075</name>
</gene>
<evidence type="ECO:0008006" key="3">
    <source>
        <dbReference type="Google" id="ProtNLM"/>
    </source>
</evidence>
<evidence type="ECO:0000313" key="1">
    <source>
        <dbReference type="EMBL" id="MFD0850637.1"/>
    </source>
</evidence>
<name>A0ABW3CAS7_9ACTN</name>
<dbReference type="InterPro" id="IPR011051">
    <property type="entry name" value="RmlC_Cupin_sf"/>
</dbReference>
<protein>
    <recommendedName>
        <fullName evidence="3">Cupin domain-containing protein</fullName>
    </recommendedName>
</protein>
<dbReference type="EMBL" id="JBHTIR010000009">
    <property type="protein sequence ID" value="MFD0850637.1"/>
    <property type="molecule type" value="Genomic_DNA"/>
</dbReference>
<accession>A0ABW3CAS7</accession>
<feature type="non-terminal residue" evidence="1">
    <location>
        <position position="112"/>
    </location>
</feature>
<proteinExistence type="predicted"/>
<dbReference type="SUPFAM" id="SSF51182">
    <property type="entry name" value="RmlC-like cupins"/>
    <property type="match status" value="1"/>
</dbReference>